<evidence type="ECO:0000313" key="1">
    <source>
        <dbReference type="EMBL" id="CDQ85446.1"/>
    </source>
</evidence>
<dbReference type="PANTHER" id="PTHR47510:SF3">
    <property type="entry name" value="ENDO_EXONUCLEASE_PHOSPHATASE DOMAIN-CONTAINING PROTEIN"/>
    <property type="match status" value="1"/>
</dbReference>
<protein>
    <submittedName>
        <fullName evidence="1">Uncharacterized protein</fullName>
    </submittedName>
</protein>
<dbReference type="AlphaFoldDB" id="A0A060Y147"/>
<gene>
    <name evidence="1" type="ORF">GSONMT00046067001</name>
</gene>
<reference evidence="1" key="1">
    <citation type="journal article" date="2014" name="Nat. Commun.">
        <title>The rainbow trout genome provides novel insights into evolution after whole-genome duplication in vertebrates.</title>
        <authorList>
            <person name="Berthelot C."/>
            <person name="Brunet F."/>
            <person name="Chalopin D."/>
            <person name="Juanchich A."/>
            <person name="Bernard M."/>
            <person name="Noel B."/>
            <person name="Bento P."/>
            <person name="Da Silva C."/>
            <person name="Labadie K."/>
            <person name="Alberti A."/>
            <person name="Aury J.M."/>
            <person name="Louis A."/>
            <person name="Dehais P."/>
            <person name="Bardou P."/>
            <person name="Montfort J."/>
            <person name="Klopp C."/>
            <person name="Cabau C."/>
            <person name="Gaspin C."/>
            <person name="Thorgaard G.H."/>
            <person name="Boussaha M."/>
            <person name="Quillet E."/>
            <person name="Guyomard R."/>
            <person name="Galiana D."/>
            <person name="Bobe J."/>
            <person name="Volff J.N."/>
            <person name="Genet C."/>
            <person name="Wincker P."/>
            <person name="Jaillon O."/>
            <person name="Roest Crollius H."/>
            <person name="Guiguen Y."/>
        </authorList>
    </citation>
    <scope>NUCLEOTIDE SEQUENCE [LARGE SCALE GENOMIC DNA]</scope>
</reference>
<name>A0A060Y147_ONCMY</name>
<evidence type="ECO:0000313" key="2">
    <source>
        <dbReference type="Proteomes" id="UP000193380"/>
    </source>
</evidence>
<proteinExistence type="predicted"/>
<accession>A0A060Y147</accession>
<sequence length="223" mass="25474">MRSEATISVGAICHEATFIVAGDFNKANLKTRLPKFYQHIECAIRAGSILDHCYSNFRNAYKALPRSPFGKSDHEPILLLPAYRQTLKQEMPVLRSVQRWSDQSDSTLQDCIDHVNWDMFRIASDNNIDVYADLVSEFISKCIGDVVPTMTVKTFPNQNPWIDGNIRAKLKALTTAFNHGRVTGNMTEYKQCSFSLKQAKCQYRDKVESQFNGSDTRRMWHGL</sequence>
<dbReference type="EMBL" id="FR906817">
    <property type="protein sequence ID" value="CDQ85446.1"/>
    <property type="molecule type" value="Genomic_DNA"/>
</dbReference>
<organism evidence="1 2">
    <name type="scientific">Oncorhynchus mykiss</name>
    <name type="common">Rainbow trout</name>
    <name type="synonym">Salmo gairdneri</name>
    <dbReference type="NCBI Taxonomy" id="8022"/>
    <lineage>
        <taxon>Eukaryota</taxon>
        <taxon>Metazoa</taxon>
        <taxon>Chordata</taxon>
        <taxon>Craniata</taxon>
        <taxon>Vertebrata</taxon>
        <taxon>Euteleostomi</taxon>
        <taxon>Actinopterygii</taxon>
        <taxon>Neopterygii</taxon>
        <taxon>Teleostei</taxon>
        <taxon>Protacanthopterygii</taxon>
        <taxon>Salmoniformes</taxon>
        <taxon>Salmonidae</taxon>
        <taxon>Salmoninae</taxon>
        <taxon>Oncorhynchus</taxon>
    </lineage>
</organism>
<dbReference type="PaxDb" id="8022-A0A060Y147"/>
<dbReference type="PANTHER" id="PTHR47510">
    <property type="entry name" value="REVERSE TRANSCRIPTASE DOMAIN-CONTAINING PROTEIN"/>
    <property type="match status" value="1"/>
</dbReference>
<dbReference type="Proteomes" id="UP000193380">
    <property type="component" value="Unassembled WGS sequence"/>
</dbReference>
<reference evidence="1" key="2">
    <citation type="submission" date="2014-03" db="EMBL/GenBank/DDBJ databases">
        <authorList>
            <person name="Genoscope - CEA"/>
        </authorList>
    </citation>
    <scope>NUCLEOTIDE SEQUENCE</scope>
</reference>